<keyword evidence="3" id="KW-1133">Transmembrane helix</keyword>
<dbReference type="SMART" id="SM01410">
    <property type="entry name" value="DIM1"/>
    <property type="match status" value="1"/>
</dbReference>
<dbReference type="PANTHER" id="PTHR12052">
    <property type="entry name" value="THIOREDOXIN-LIKE PROTEN 4A, 4B"/>
    <property type="match status" value="1"/>
</dbReference>
<organism evidence="4 5">
    <name type="scientific">Gossypium anomalum</name>
    <dbReference type="NCBI Taxonomy" id="47600"/>
    <lineage>
        <taxon>Eukaryota</taxon>
        <taxon>Viridiplantae</taxon>
        <taxon>Streptophyta</taxon>
        <taxon>Embryophyta</taxon>
        <taxon>Tracheophyta</taxon>
        <taxon>Spermatophyta</taxon>
        <taxon>Magnoliopsida</taxon>
        <taxon>eudicotyledons</taxon>
        <taxon>Gunneridae</taxon>
        <taxon>Pentapetalae</taxon>
        <taxon>rosids</taxon>
        <taxon>malvids</taxon>
        <taxon>Malvales</taxon>
        <taxon>Malvaceae</taxon>
        <taxon>Malvoideae</taxon>
        <taxon>Gossypium</taxon>
    </lineage>
</organism>
<dbReference type="GO" id="GO:0000398">
    <property type="term" value="P:mRNA splicing, via spliceosome"/>
    <property type="evidence" value="ECO:0007669"/>
    <property type="project" value="InterPro"/>
</dbReference>
<dbReference type="OrthoDB" id="147752at2759"/>
<evidence type="ECO:0000313" key="4">
    <source>
        <dbReference type="EMBL" id="KAG8493246.1"/>
    </source>
</evidence>
<keyword evidence="2" id="KW-0539">Nucleus</keyword>
<name>A0A8J5Z7K1_9ROSI</name>
<keyword evidence="5" id="KW-1185">Reference proteome</keyword>
<dbReference type="GO" id="GO:0005681">
    <property type="term" value="C:spliceosomal complex"/>
    <property type="evidence" value="ECO:0007669"/>
    <property type="project" value="TreeGrafter"/>
</dbReference>
<comment type="caution">
    <text evidence="4">The sequence shown here is derived from an EMBL/GenBank/DDBJ whole genome shotgun (WGS) entry which is preliminary data.</text>
</comment>
<gene>
    <name evidence="4" type="ORF">CXB51_010751</name>
</gene>
<evidence type="ECO:0000256" key="2">
    <source>
        <dbReference type="ARBA" id="ARBA00023242"/>
    </source>
</evidence>
<feature type="transmembrane region" description="Helical" evidence="3">
    <location>
        <begin position="49"/>
        <end position="66"/>
    </location>
</feature>
<dbReference type="GO" id="GO:0046540">
    <property type="term" value="C:U4/U6 x U5 tri-snRNP complex"/>
    <property type="evidence" value="ECO:0007669"/>
    <property type="project" value="InterPro"/>
</dbReference>
<protein>
    <submittedName>
        <fullName evidence="4">Uncharacterized protein</fullName>
    </submittedName>
</protein>
<proteinExistence type="predicted"/>
<dbReference type="Proteomes" id="UP000701853">
    <property type="component" value="Chromosome 5"/>
</dbReference>
<keyword evidence="3" id="KW-0472">Membrane</keyword>
<dbReference type="EMBL" id="JAHUZN010000005">
    <property type="protein sequence ID" value="KAG8493246.1"/>
    <property type="molecule type" value="Genomic_DNA"/>
</dbReference>
<accession>A0A8J5Z7K1</accession>
<keyword evidence="3" id="KW-0812">Transmembrane</keyword>
<evidence type="ECO:0000256" key="1">
    <source>
        <dbReference type="ARBA" id="ARBA00004123"/>
    </source>
</evidence>
<dbReference type="GO" id="GO:0005682">
    <property type="term" value="C:U5 snRNP"/>
    <property type="evidence" value="ECO:0007669"/>
    <property type="project" value="TreeGrafter"/>
</dbReference>
<dbReference type="PANTHER" id="PTHR12052:SF5">
    <property type="entry name" value="THIOREDOXIN-LIKE PROTEIN 4A"/>
    <property type="match status" value="1"/>
</dbReference>
<dbReference type="AlphaFoldDB" id="A0A8J5Z7K1"/>
<reference evidence="4 5" key="1">
    <citation type="journal article" date="2021" name="bioRxiv">
        <title>The Gossypium anomalum genome as a resource for cotton improvement and evolutionary analysis of hybrid incompatibility.</title>
        <authorList>
            <person name="Grover C.E."/>
            <person name="Yuan D."/>
            <person name="Arick M.A."/>
            <person name="Miller E.R."/>
            <person name="Hu G."/>
            <person name="Peterson D.G."/>
            <person name="Wendel J.F."/>
            <person name="Udall J.A."/>
        </authorList>
    </citation>
    <scope>NUCLEOTIDE SEQUENCE [LARGE SCALE GENOMIC DNA]</scope>
    <source>
        <strain evidence="4">JFW-Udall</strain>
        <tissue evidence="4">Leaf</tissue>
    </source>
</reference>
<feature type="transmembrane region" description="Helical" evidence="3">
    <location>
        <begin position="96"/>
        <end position="115"/>
    </location>
</feature>
<dbReference type="InterPro" id="IPR004123">
    <property type="entry name" value="Dim1"/>
</dbReference>
<evidence type="ECO:0000313" key="5">
    <source>
        <dbReference type="Proteomes" id="UP000701853"/>
    </source>
</evidence>
<dbReference type="Gene3D" id="3.40.30.10">
    <property type="entry name" value="Glutaredoxin"/>
    <property type="match status" value="1"/>
</dbReference>
<comment type="subcellular location">
    <subcellularLocation>
        <location evidence="1">Nucleus</location>
    </subcellularLocation>
</comment>
<sequence>MNGYSTPPAIHKIIFYSFSTHLTSLQTPYSHLRFFQQISKIIVRYEISLFYLNFLFTLTILPKYLYRTFGGSKKRDQRNKESLDSRFNQTLKNVQGYLFLIVPISHYFSSSIFFLKFERWEIVKVVKARRNFVLVRKNLTAGNYSLKPHYSSINKHIMIDLGIDNNKINWALKDKQEFTDIIGTVYRETKKGRGLVNALKDYSTKYCY</sequence>
<dbReference type="Pfam" id="PF02966">
    <property type="entry name" value="DIM1"/>
    <property type="match status" value="1"/>
</dbReference>
<evidence type="ECO:0000256" key="3">
    <source>
        <dbReference type="SAM" id="Phobius"/>
    </source>
</evidence>